<dbReference type="PANTHER" id="PTHR23274:SF48">
    <property type="entry name" value="ATP-DEPENDENT DNA HELICASE"/>
    <property type="match status" value="1"/>
</dbReference>
<accession>A0A699VW82</accession>
<dbReference type="InterPro" id="IPR049163">
    <property type="entry name" value="Pif1-like_2B_dom"/>
</dbReference>
<proteinExistence type="predicted"/>
<dbReference type="GO" id="GO:0006260">
    <property type="term" value="P:DNA replication"/>
    <property type="evidence" value="ECO:0007669"/>
    <property type="project" value="TreeGrafter"/>
</dbReference>
<dbReference type="EMBL" id="BKCJ011503442">
    <property type="protein sequence ID" value="GFD38633.1"/>
    <property type="molecule type" value="Genomic_DNA"/>
</dbReference>
<comment type="caution">
    <text evidence="2">The sequence shown here is derived from an EMBL/GenBank/DDBJ whole genome shotgun (WGS) entry which is preliminary data.</text>
</comment>
<protein>
    <recommendedName>
        <fullName evidence="1">DNA helicase Pif1-like 2B domain-containing protein</fullName>
    </recommendedName>
</protein>
<name>A0A699VW82_TANCI</name>
<feature type="non-terminal residue" evidence="2">
    <location>
        <position position="1"/>
    </location>
</feature>
<feature type="domain" description="DNA helicase Pif1-like 2B" evidence="1">
    <location>
        <begin position="110"/>
        <end position="133"/>
    </location>
</feature>
<evidence type="ECO:0000259" key="1">
    <source>
        <dbReference type="Pfam" id="PF21530"/>
    </source>
</evidence>
<dbReference type="PANTHER" id="PTHR23274">
    <property type="entry name" value="DNA HELICASE-RELATED"/>
    <property type="match status" value="1"/>
</dbReference>
<sequence>LNIGDGKLGGPNDGEAVIDIPDDLLIKDSHNPVGSLVQSVYPSFLDKLNDATYFQKRAILAPTYEVVEVINDHLLDLIPGKEKVYYSSDSICKSEGLDDNFNESIYSLDVLNGLKLSGVPNHRLALKVGDPVM</sequence>
<reference evidence="2" key="1">
    <citation type="journal article" date="2019" name="Sci. Rep.">
        <title>Draft genome of Tanacetum cinerariifolium, the natural source of mosquito coil.</title>
        <authorList>
            <person name="Yamashiro T."/>
            <person name="Shiraishi A."/>
            <person name="Satake H."/>
            <person name="Nakayama K."/>
        </authorList>
    </citation>
    <scope>NUCLEOTIDE SEQUENCE</scope>
</reference>
<dbReference type="Pfam" id="PF21530">
    <property type="entry name" value="Pif1_2B_dom"/>
    <property type="match status" value="1"/>
</dbReference>
<evidence type="ECO:0000313" key="2">
    <source>
        <dbReference type="EMBL" id="GFD38633.1"/>
    </source>
</evidence>
<organism evidence="2">
    <name type="scientific">Tanacetum cinerariifolium</name>
    <name type="common">Dalmatian daisy</name>
    <name type="synonym">Chrysanthemum cinerariifolium</name>
    <dbReference type="NCBI Taxonomy" id="118510"/>
    <lineage>
        <taxon>Eukaryota</taxon>
        <taxon>Viridiplantae</taxon>
        <taxon>Streptophyta</taxon>
        <taxon>Embryophyta</taxon>
        <taxon>Tracheophyta</taxon>
        <taxon>Spermatophyta</taxon>
        <taxon>Magnoliopsida</taxon>
        <taxon>eudicotyledons</taxon>
        <taxon>Gunneridae</taxon>
        <taxon>Pentapetalae</taxon>
        <taxon>asterids</taxon>
        <taxon>campanulids</taxon>
        <taxon>Asterales</taxon>
        <taxon>Asteraceae</taxon>
        <taxon>Asteroideae</taxon>
        <taxon>Anthemideae</taxon>
        <taxon>Anthemidinae</taxon>
        <taxon>Tanacetum</taxon>
    </lineage>
</organism>
<dbReference type="GO" id="GO:0005657">
    <property type="term" value="C:replication fork"/>
    <property type="evidence" value="ECO:0007669"/>
    <property type="project" value="TreeGrafter"/>
</dbReference>
<dbReference type="AlphaFoldDB" id="A0A699VW82"/>
<gene>
    <name evidence="2" type="ORF">Tci_910602</name>
</gene>